<gene>
    <name evidence="1" type="ORF">U732_1525</name>
</gene>
<dbReference type="RefSeq" id="WP_039632574.1">
    <property type="nucleotide sequence ID" value="NZ_AYSO01000015.1"/>
</dbReference>
<keyword evidence="2" id="KW-1185">Reference proteome</keyword>
<reference evidence="1 2" key="1">
    <citation type="journal article" date="2015" name="Infect. Genet. Evol.">
        <title>Genomic sequences of six botulinum neurotoxin-producing strains representing three clostridial species illustrate the mobility and diversity of botulinum neurotoxin genes.</title>
        <authorList>
            <person name="Smith T.J."/>
            <person name="Hill K.K."/>
            <person name="Xie G."/>
            <person name="Foley B.T."/>
            <person name="Williamson C.H."/>
            <person name="Foster J.T."/>
            <person name="Johnson S.L."/>
            <person name="Chertkov O."/>
            <person name="Teshima H."/>
            <person name="Gibbons H.S."/>
            <person name="Johnsky L.A."/>
            <person name="Karavis M.A."/>
            <person name="Smith L.A."/>
        </authorList>
    </citation>
    <scope>NUCLEOTIDE SEQUENCE [LARGE SCALE GENOMIC DNA]</scope>
    <source>
        <strain evidence="1 2">CDC 2741</strain>
    </source>
</reference>
<organism evidence="1 2">
    <name type="scientific">Clostridium argentinense CDC 2741</name>
    <dbReference type="NCBI Taxonomy" id="1418104"/>
    <lineage>
        <taxon>Bacteria</taxon>
        <taxon>Bacillati</taxon>
        <taxon>Bacillota</taxon>
        <taxon>Clostridia</taxon>
        <taxon>Eubacteriales</taxon>
        <taxon>Clostridiaceae</taxon>
        <taxon>Clostridium</taxon>
    </lineage>
</organism>
<dbReference type="OrthoDB" id="1904661at2"/>
<proteinExistence type="predicted"/>
<comment type="caution">
    <text evidence="1">The sequence shown here is derived from an EMBL/GenBank/DDBJ whole genome shotgun (WGS) entry which is preliminary data.</text>
</comment>
<dbReference type="Proteomes" id="UP000031366">
    <property type="component" value="Unassembled WGS sequence"/>
</dbReference>
<dbReference type="EMBL" id="AYSO01000015">
    <property type="protein sequence ID" value="KIE46977.1"/>
    <property type="molecule type" value="Genomic_DNA"/>
</dbReference>
<dbReference type="AlphaFoldDB" id="A0A0C1R0U4"/>
<evidence type="ECO:0000313" key="2">
    <source>
        <dbReference type="Proteomes" id="UP000031366"/>
    </source>
</evidence>
<name>A0A0C1R0U4_9CLOT</name>
<accession>A0A0C1R0U4</accession>
<evidence type="ECO:0000313" key="1">
    <source>
        <dbReference type="EMBL" id="KIE46977.1"/>
    </source>
</evidence>
<protein>
    <submittedName>
        <fullName evidence="1">Uncharacterized protein</fullName>
    </submittedName>
</protein>
<sequence length="140" mass="16080">MGFKDKLAQSYTNAYLNKYGDRLTQLQGRVLSIKPETKSFLGILNWITVTIVLKPDAAKNVFTCVYKKKKWFKKPQFIPVTQGHSVIIQGLKPKKSKKNKDTKESISIINLINMTNKAELVPTEGKMPKPQRVRADRRFK</sequence>